<gene>
    <name evidence="1" type="ORF">ENR15_15450</name>
</gene>
<dbReference type="AlphaFoldDB" id="A0A7C3VI46"/>
<sequence length="290" mass="32955">MPAIPAAIVKPGYKPQSEDTSIDADVLQMKQWQRFPIWKKAQSVSNWTQGCCRLCLAGIKQQYPTYTPTQRRREFVRRRLGEEWVDLSSSLGIQGEIMIGDPIGLALQVAEIFTRLDIPYLVGGSVASSLLGEPRATLDLDVVADLKISQVDAFIAAVEADFYVSSDAVREAISYQSSFNLIHLETNEKVDIFILKPQPLSQSEMERRQRQMVTEKPPQYLYLPTPEDIILQKLIWYQLGGRQSERQWRDLLGVLKVQGETLDFQYLWHWAEPLSLSELLGQALIEAGLM</sequence>
<name>A0A7C3VI46_9CYAN</name>
<comment type="caution">
    <text evidence="1">The sequence shown here is derived from an EMBL/GenBank/DDBJ whole genome shotgun (WGS) entry which is preliminary data.</text>
</comment>
<dbReference type="SUPFAM" id="SSF81301">
    <property type="entry name" value="Nucleotidyltransferase"/>
    <property type="match status" value="1"/>
</dbReference>
<organism evidence="1">
    <name type="scientific">Planktothricoides sp. SpSt-374</name>
    <dbReference type="NCBI Taxonomy" id="2282167"/>
    <lineage>
        <taxon>Bacteria</taxon>
        <taxon>Bacillati</taxon>
        <taxon>Cyanobacteriota</taxon>
        <taxon>Cyanophyceae</taxon>
        <taxon>Oscillatoriophycideae</taxon>
        <taxon>Oscillatoriales</taxon>
        <taxon>Oscillatoriaceae</taxon>
        <taxon>Planktothricoides</taxon>
    </lineage>
</organism>
<accession>A0A7C3VI46</accession>
<evidence type="ECO:0008006" key="2">
    <source>
        <dbReference type="Google" id="ProtNLM"/>
    </source>
</evidence>
<proteinExistence type="predicted"/>
<protein>
    <recommendedName>
        <fullName evidence="2">Nucleotidyltransferase family protein</fullName>
    </recommendedName>
</protein>
<dbReference type="InterPro" id="IPR043519">
    <property type="entry name" value="NT_sf"/>
</dbReference>
<evidence type="ECO:0000313" key="1">
    <source>
        <dbReference type="EMBL" id="HGG01992.1"/>
    </source>
</evidence>
<dbReference type="Gene3D" id="3.30.460.40">
    <property type="match status" value="1"/>
</dbReference>
<dbReference type="EMBL" id="DSPX01000156">
    <property type="protein sequence ID" value="HGG01992.1"/>
    <property type="molecule type" value="Genomic_DNA"/>
</dbReference>
<reference evidence="1" key="1">
    <citation type="journal article" date="2020" name="mSystems">
        <title>Genome- and Community-Level Interaction Insights into Carbon Utilization and Element Cycling Functions of Hydrothermarchaeota in Hydrothermal Sediment.</title>
        <authorList>
            <person name="Zhou Z."/>
            <person name="Liu Y."/>
            <person name="Xu W."/>
            <person name="Pan J."/>
            <person name="Luo Z.H."/>
            <person name="Li M."/>
        </authorList>
    </citation>
    <scope>NUCLEOTIDE SEQUENCE [LARGE SCALE GENOMIC DNA]</scope>
    <source>
        <strain evidence="1">SpSt-374</strain>
    </source>
</reference>